<keyword evidence="2" id="KW-1185">Reference proteome</keyword>
<name>A0A248JL02_9PROT</name>
<dbReference type="Proteomes" id="UP000197153">
    <property type="component" value="Chromosome 1"/>
</dbReference>
<evidence type="ECO:0000313" key="1">
    <source>
        <dbReference type="EMBL" id="ASG19432.1"/>
    </source>
</evidence>
<reference evidence="1 2" key="1">
    <citation type="submission" date="2017-06" db="EMBL/GenBank/DDBJ databases">
        <title>Complete genome sequence of Nitrospirillum amazonense strain CBAmC, an endophytic nitrogen-fixing and plant growth-promoting bacterium, isolated from sugarcane.</title>
        <authorList>
            <person name="Schwab S."/>
            <person name="dos Santos Teixeira K.R."/>
            <person name="Simoes Araujo J.L."/>
            <person name="Soares Vidal M."/>
            <person name="Borges de Freitas H.R."/>
            <person name="Rivello Crivelaro A.L."/>
            <person name="Bueno de Camargo Nunes A."/>
            <person name="dos Santos C.M."/>
            <person name="Palmeira da Silva Rosa D."/>
            <person name="da Silva Padilha D."/>
            <person name="da Silva E."/>
            <person name="Araujo Terra L."/>
            <person name="Soares Mendes V."/>
            <person name="Farinelli L."/>
            <person name="Magalhaes Cruz L."/>
            <person name="Baldani J.I."/>
        </authorList>
    </citation>
    <scope>NUCLEOTIDE SEQUENCE [LARGE SCALE GENOMIC DNA]</scope>
    <source>
        <strain evidence="1 2">CBAmC</strain>
    </source>
</reference>
<dbReference type="GO" id="GO:0019867">
    <property type="term" value="C:outer membrane"/>
    <property type="evidence" value="ECO:0007669"/>
    <property type="project" value="InterPro"/>
</dbReference>
<dbReference type="InterPro" id="IPR007485">
    <property type="entry name" value="LPS_assembly_LptE"/>
</dbReference>
<dbReference type="SUPFAM" id="SSF159594">
    <property type="entry name" value="XCC0632-like"/>
    <property type="match status" value="1"/>
</dbReference>
<proteinExistence type="predicted"/>
<protein>
    <recommendedName>
        <fullName evidence="3">LPS-assembly lipoprotein</fullName>
    </recommendedName>
</protein>
<dbReference type="GO" id="GO:0043165">
    <property type="term" value="P:Gram-negative-bacterium-type cell outer membrane assembly"/>
    <property type="evidence" value="ECO:0007669"/>
    <property type="project" value="InterPro"/>
</dbReference>
<evidence type="ECO:0008006" key="3">
    <source>
        <dbReference type="Google" id="ProtNLM"/>
    </source>
</evidence>
<dbReference type="Pfam" id="PF04390">
    <property type="entry name" value="LptE"/>
    <property type="match status" value="1"/>
</dbReference>
<sequence>MLLSDGVLKTAVRKAVLGAILVAGPLALSACGFHTVYGDHSLSGKPSTRAQMESVSIDIIPDRIGQVLRNNLIDRFYQDAGRPAKPDYRLNVRLNSYKEDLGIQRDATATRARLHVLADYQLIDSKTGKTLYRTSSRSIVSYDISEAQYSTMVTEQDAYDRALTEVAEEITTRLALYFDRGSVVQSAKDQ</sequence>
<accession>A0A248JL02</accession>
<dbReference type="Gene3D" id="3.30.160.150">
    <property type="entry name" value="Lipoprotein like domain"/>
    <property type="match status" value="1"/>
</dbReference>
<dbReference type="KEGG" id="nao:Y958_00280"/>
<organism evidence="1 2">
    <name type="scientific">Nitrospirillum viridazoti CBAmc</name>
    <dbReference type="NCBI Taxonomy" id="1441467"/>
    <lineage>
        <taxon>Bacteria</taxon>
        <taxon>Pseudomonadati</taxon>
        <taxon>Pseudomonadota</taxon>
        <taxon>Alphaproteobacteria</taxon>
        <taxon>Rhodospirillales</taxon>
        <taxon>Azospirillaceae</taxon>
        <taxon>Nitrospirillum</taxon>
        <taxon>Nitrospirillum viridazoti</taxon>
    </lineage>
</organism>
<dbReference type="AlphaFoldDB" id="A0A248JL02"/>
<dbReference type="EMBL" id="CP022110">
    <property type="protein sequence ID" value="ASG19432.1"/>
    <property type="molecule type" value="Genomic_DNA"/>
</dbReference>
<evidence type="ECO:0000313" key="2">
    <source>
        <dbReference type="Proteomes" id="UP000197153"/>
    </source>
</evidence>
<gene>
    <name evidence="1" type="ORF">Y958_00280</name>
</gene>